<protein>
    <submittedName>
        <fullName evidence="2">PAS domain-containing protein</fullName>
    </submittedName>
</protein>
<feature type="domain" description="PAS" evidence="1">
    <location>
        <begin position="8"/>
        <end position="80"/>
    </location>
</feature>
<dbReference type="InterPro" id="IPR000014">
    <property type="entry name" value="PAS"/>
</dbReference>
<evidence type="ECO:0000313" key="2">
    <source>
        <dbReference type="EMBL" id="MFD0764033.1"/>
    </source>
</evidence>
<dbReference type="CDD" id="cd00130">
    <property type="entry name" value="PAS"/>
    <property type="match status" value="2"/>
</dbReference>
<dbReference type="RefSeq" id="WP_377138810.1">
    <property type="nucleotide sequence ID" value="NZ_JBHTIA010000003.1"/>
</dbReference>
<dbReference type="SMART" id="SM00091">
    <property type="entry name" value="PAS"/>
    <property type="match status" value="1"/>
</dbReference>
<evidence type="ECO:0000313" key="3">
    <source>
        <dbReference type="Proteomes" id="UP001597073"/>
    </source>
</evidence>
<feature type="domain" description="PAS" evidence="1">
    <location>
        <begin position="133"/>
        <end position="183"/>
    </location>
</feature>
<dbReference type="Pfam" id="PF00989">
    <property type="entry name" value="PAS"/>
    <property type="match status" value="1"/>
</dbReference>
<comment type="caution">
    <text evidence="2">The sequence shown here is derived from an EMBL/GenBank/DDBJ whole genome shotgun (WGS) entry which is preliminary data.</text>
</comment>
<dbReference type="Gene3D" id="3.30.450.20">
    <property type="entry name" value="PAS domain"/>
    <property type="match status" value="2"/>
</dbReference>
<dbReference type="SUPFAM" id="SSF55785">
    <property type="entry name" value="PYP-like sensor domain (PAS domain)"/>
    <property type="match status" value="2"/>
</dbReference>
<dbReference type="EMBL" id="JBHTIA010000003">
    <property type="protein sequence ID" value="MFD0764033.1"/>
    <property type="molecule type" value="Genomic_DNA"/>
</dbReference>
<dbReference type="Proteomes" id="UP001597073">
    <property type="component" value="Unassembled WGS sequence"/>
</dbReference>
<accession>A0ABW2ZCX2</accession>
<evidence type="ECO:0000259" key="1">
    <source>
        <dbReference type="PROSITE" id="PS50112"/>
    </source>
</evidence>
<gene>
    <name evidence="2" type="ORF">ACFQZI_04170</name>
</gene>
<keyword evidence="3" id="KW-1185">Reference proteome</keyword>
<name>A0ABW2ZCX2_9SPHI</name>
<dbReference type="Pfam" id="PF13426">
    <property type="entry name" value="PAS_9"/>
    <property type="match status" value="1"/>
</dbReference>
<reference evidence="3" key="1">
    <citation type="journal article" date="2019" name="Int. J. Syst. Evol. Microbiol.">
        <title>The Global Catalogue of Microorganisms (GCM) 10K type strain sequencing project: providing services to taxonomists for standard genome sequencing and annotation.</title>
        <authorList>
            <consortium name="The Broad Institute Genomics Platform"/>
            <consortium name="The Broad Institute Genome Sequencing Center for Infectious Disease"/>
            <person name="Wu L."/>
            <person name="Ma J."/>
        </authorList>
    </citation>
    <scope>NUCLEOTIDE SEQUENCE [LARGE SCALE GENOMIC DNA]</scope>
    <source>
        <strain evidence="3">CCUG 60742</strain>
    </source>
</reference>
<dbReference type="InterPro" id="IPR035965">
    <property type="entry name" value="PAS-like_dom_sf"/>
</dbReference>
<dbReference type="PROSITE" id="PS50112">
    <property type="entry name" value="PAS"/>
    <property type="match status" value="2"/>
</dbReference>
<dbReference type="InterPro" id="IPR013767">
    <property type="entry name" value="PAS_fold"/>
</dbReference>
<dbReference type="NCBIfam" id="TIGR00229">
    <property type="entry name" value="sensory_box"/>
    <property type="match status" value="1"/>
</dbReference>
<proteinExistence type="predicted"/>
<sequence>MPLQIRNDDASFEVLFHNNPNPMWIVEVDTLRFKEVNEAAIKHYGYSRNEFLNNIILSDIRPPYERPEMLTLIKRIKHNQTIKHDLTHVKKDGTNIFVHITSYTVDYYGSFCRMVIIHDITEQKLKDIKLTEAVNKIKETLESITDGFITLDNKLRVTYWNKEAARILSISQDTVLHKTLWEL</sequence>
<organism evidence="2 3">
    <name type="scientific">Mucilaginibacter lutimaris</name>
    <dbReference type="NCBI Taxonomy" id="931629"/>
    <lineage>
        <taxon>Bacteria</taxon>
        <taxon>Pseudomonadati</taxon>
        <taxon>Bacteroidota</taxon>
        <taxon>Sphingobacteriia</taxon>
        <taxon>Sphingobacteriales</taxon>
        <taxon>Sphingobacteriaceae</taxon>
        <taxon>Mucilaginibacter</taxon>
    </lineage>
</organism>